<dbReference type="EMBL" id="SEYY01016377">
    <property type="protein sequence ID" value="KAB7499839.1"/>
    <property type="molecule type" value="Genomic_DNA"/>
</dbReference>
<name>A0A5N5T1H4_9CRUS</name>
<organism evidence="1 2">
    <name type="scientific">Armadillidium nasatum</name>
    <dbReference type="NCBI Taxonomy" id="96803"/>
    <lineage>
        <taxon>Eukaryota</taxon>
        <taxon>Metazoa</taxon>
        <taxon>Ecdysozoa</taxon>
        <taxon>Arthropoda</taxon>
        <taxon>Crustacea</taxon>
        <taxon>Multicrustacea</taxon>
        <taxon>Malacostraca</taxon>
        <taxon>Eumalacostraca</taxon>
        <taxon>Peracarida</taxon>
        <taxon>Isopoda</taxon>
        <taxon>Oniscidea</taxon>
        <taxon>Crinocheta</taxon>
        <taxon>Armadillidiidae</taxon>
        <taxon>Armadillidium</taxon>
    </lineage>
</organism>
<dbReference type="AlphaFoldDB" id="A0A5N5T1H4"/>
<feature type="non-terminal residue" evidence="1">
    <location>
        <position position="1"/>
    </location>
</feature>
<dbReference type="InterPro" id="IPR036397">
    <property type="entry name" value="RNaseH_sf"/>
</dbReference>
<reference evidence="1 2" key="1">
    <citation type="journal article" date="2019" name="PLoS Biol.">
        <title>Sex chromosomes control vertical transmission of feminizing Wolbachia symbionts in an isopod.</title>
        <authorList>
            <person name="Becking T."/>
            <person name="Chebbi M.A."/>
            <person name="Giraud I."/>
            <person name="Moumen B."/>
            <person name="Laverre T."/>
            <person name="Caubet Y."/>
            <person name="Peccoud J."/>
            <person name="Gilbert C."/>
            <person name="Cordaux R."/>
        </authorList>
    </citation>
    <scope>NUCLEOTIDE SEQUENCE [LARGE SCALE GENOMIC DNA]</scope>
    <source>
        <strain evidence="1">ANa2</strain>
        <tissue evidence="1">Whole body excluding digestive tract and cuticle</tissue>
    </source>
</reference>
<evidence type="ECO:0000313" key="2">
    <source>
        <dbReference type="Proteomes" id="UP000326759"/>
    </source>
</evidence>
<sequence>EVITNITMPYSSVLLRTFNSLKIVNSRLNLLLRRQIKQLTWNQKNNEFIKGRKQIFIIDCKDKWEQISTIICRDITAVNAVGFDCEWVRTNCKRKPVALAQLATYSGQCILVRLNYLQSDLPSTLLITLPQV</sequence>
<dbReference type="Proteomes" id="UP000326759">
    <property type="component" value="Unassembled WGS sequence"/>
</dbReference>
<dbReference type="Gene3D" id="3.30.420.10">
    <property type="entry name" value="Ribonuclease H-like superfamily/Ribonuclease H"/>
    <property type="match status" value="1"/>
</dbReference>
<dbReference type="GO" id="GO:0003676">
    <property type="term" value="F:nucleic acid binding"/>
    <property type="evidence" value="ECO:0007669"/>
    <property type="project" value="InterPro"/>
</dbReference>
<protein>
    <recommendedName>
        <fullName evidence="3">3'-5' exonuclease domain-containing protein</fullName>
    </recommendedName>
</protein>
<comment type="caution">
    <text evidence="1">The sequence shown here is derived from an EMBL/GenBank/DDBJ whole genome shotgun (WGS) entry which is preliminary data.</text>
</comment>
<dbReference type="SUPFAM" id="SSF53098">
    <property type="entry name" value="Ribonuclease H-like"/>
    <property type="match status" value="1"/>
</dbReference>
<evidence type="ECO:0000313" key="1">
    <source>
        <dbReference type="EMBL" id="KAB7499839.1"/>
    </source>
</evidence>
<keyword evidence="2" id="KW-1185">Reference proteome</keyword>
<evidence type="ECO:0008006" key="3">
    <source>
        <dbReference type="Google" id="ProtNLM"/>
    </source>
</evidence>
<gene>
    <name evidence="1" type="ORF">Anas_14400</name>
</gene>
<dbReference type="InterPro" id="IPR012337">
    <property type="entry name" value="RNaseH-like_sf"/>
</dbReference>
<dbReference type="OrthoDB" id="7790835at2759"/>
<accession>A0A5N5T1H4</accession>
<proteinExistence type="predicted"/>